<dbReference type="EMBL" id="GBXM01031666">
    <property type="protein sequence ID" value="JAH76911.1"/>
    <property type="molecule type" value="Transcribed_RNA"/>
</dbReference>
<reference evidence="1" key="2">
    <citation type="journal article" date="2015" name="Fish Shellfish Immunol.">
        <title>Early steps in the European eel (Anguilla anguilla)-Vibrio vulnificus interaction in the gills: Role of the RtxA13 toxin.</title>
        <authorList>
            <person name="Callol A."/>
            <person name="Pajuelo D."/>
            <person name="Ebbesson L."/>
            <person name="Teles M."/>
            <person name="MacKenzie S."/>
            <person name="Amaro C."/>
        </authorList>
    </citation>
    <scope>NUCLEOTIDE SEQUENCE</scope>
</reference>
<organism evidence="1">
    <name type="scientific">Anguilla anguilla</name>
    <name type="common">European freshwater eel</name>
    <name type="synonym">Muraena anguilla</name>
    <dbReference type="NCBI Taxonomy" id="7936"/>
    <lineage>
        <taxon>Eukaryota</taxon>
        <taxon>Metazoa</taxon>
        <taxon>Chordata</taxon>
        <taxon>Craniata</taxon>
        <taxon>Vertebrata</taxon>
        <taxon>Euteleostomi</taxon>
        <taxon>Actinopterygii</taxon>
        <taxon>Neopterygii</taxon>
        <taxon>Teleostei</taxon>
        <taxon>Anguilliformes</taxon>
        <taxon>Anguillidae</taxon>
        <taxon>Anguilla</taxon>
    </lineage>
</organism>
<proteinExistence type="predicted"/>
<sequence length="17" mass="1945">MPRVLPSRKNFCGHFVG</sequence>
<protein>
    <submittedName>
        <fullName evidence="1">Uncharacterized protein</fullName>
    </submittedName>
</protein>
<evidence type="ECO:0000313" key="1">
    <source>
        <dbReference type="EMBL" id="JAH76911.1"/>
    </source>
</evidence>
<dbReference type="AlphaFoldDB" id="A0A0E9VFY6"/>
<name>A0A0E9VFY6_ANGAN</name>
<reference evidence="1" key="1">
    <citation type="submission" date="2014-11" db="EMBL/GenBank/DDBJ databases">
        <authorList>
            <person name="Amaro Gonzalez C."/>
        </authorList>
    </citation>
    <scope>NUCLEOTIDE SEQUENCE</scope>
</reference>
<accession>A0A0E9VFY6</accession>